<dbReference type="CDD" id="cd00383">
    <property type="entry name" value="trans_reg_C"/>
    <property type="match status" value="1"/>
</dbReference>
<dbReference type="PROSITE" id="PS51755">
    <property type="entry name" value="OMPR_PHOB"/>
    <property type="match status" value="1"/>
</dbReference>
<keyword evidence="4 7" id="KW-0238">DNA-binding</keyword>
<accession>A0ABY3RDG1</accession>
<evidence type="ECO:0000256" key="5">
    <source>
        <dbReference type="ARBA" id="ARBA00023163"/>
    </source>
</evidence>
<keyword evidence="5" id="KW-0804">Transcription</keyword>
<evidence type="ECO:0000256" key="4">
    <source>
        <dbReference type="ARBA" id="ARBA00023125"/>
    </source>
</evidence>
<keyword evidence="1 6" id="KW-0597">Phosphoprotein</keyword>
<keyword evidence="2" id="KW-0902">Two-component regulatory system</keyword>
<feature type="domain" description="OmpR/PhoB-type" evidence="9">
    <location>
        <begin position="132"/>
        <end position="235"/>
    </location>
</feature>
<evidence type="ECO:0000256" key="1">
    <source>
        <dbReference type="ARBA" id="ARBA00022553"/>
    </source>
</evidence>
<keyword evidence="3" id="KW-0805">Transcription regulation</keyword>
<sequence>MSMPAATLLMVEDDPEISRLVSDFMRREGFEIEVADTAAVMDAVLRRLRPDLIILDLMLPGEDGLSICRRLRQTDNVPILILSAKSDEIDRVVGLELGADDYLTKPFGPRELLARVRALLRRAQTGPQRAVSRRFAFDRFVLDVDARSIDVTGTALDASIQLTSAEFDLLACFVQRPRRVLSRDQILDWTRGRSADPFDRTVDMLISRLRRKLEAASPGSSLITTVRNGGYLFTATVRPVS</sequence>
<dbReference type="InterPro" id="IPR001867">
    <property type="entry name" value="OmpR/PhoB-type_DNA-bd"/>
</dbReference>
<feature type="domain" description="Response regulatory" evidence="8">
    <location>
        <begin position="7"/>
        <end position="120"/>
    </location>
</feature>
<proteinExistence type="predicted"/>
<evidence type="ECO:0000256" key="2">
    <source>
        <dbReference type="ARBA" id="ARBA00023012"/>
    </source>
</evidence>
<dbReference type="RefSeq" id="WP_231322081.1">
    <property type="nucleotide sequence ID" value="NZ_CP088156.1"/>
</dbReference>
<dbReference type="SMART" id="SM00862">
    <property type="entry name" value="Trans_reg_C"/>
    <property type="match status" value="1"/>
</dbReference>
<dbReference type="Gene3D" id="1.10.10.10">
    <property type="entry name" value="Winged helix-like DNA-binding domain superfamily/Winged helix DNA-binding domain"/>
    <property type="match status" value="1"/>
</dbReference>
<gene>
    <name evidence="10" type="ORF">LQG66_00220</name>
</gene>
<evidence type="ECO:0000313" key="10">
    <source>
        <dbReference type="EMBL" id="UFZ04792.1"/>
    </source>
</evidence>
<dbReference type="SMART" id="SM00448">
    <property type="entry name" value="REC"/>
    <property type="match status" value="1"/>
</dbReference>
<evidence type="ECO:0000256" key="7">
    <source>
        <dbReference type="PROSITE-ProRule" id="PRU01091"/>
    </source>
</evidence>
<dbReference type="InterPro" id="IPR001789">
    <property type="entry name" value="Sig_transdc_resp-reg_receiver"/>
</dbReference>
<organism evidence="10 11">
    <name type="scientific">Bradyrhizobium ontarionense</name>
    <dbReference type="NCBI Taxonomy" id="2898149"/>
    <lineage>
        <taxon>Bacteria</taxon>
        <taxon>Pseudomonadati</taxon>
        <taxon>Pseudomonadota</taxon>
        <taxon>Alphaproteobacteria</taxon>
        <taxon>Hyphomicrobiales</taxon>
        <taxon>Nitrobacteraceae</taxon>
        <taxon>Bradyrhizobium</taxon>
    </lineage>
</organism>
<dbReference type="SUPFAM" id="SSF46894">
    <property type="entry name" value="C-terminal effector domain of the bipartite response regulators"/>
    <property type="match status" value="1"/>
</dbReference>
<evidence type="ECO:0000259" key="8">
    <source>
        <dbReference type="PROSITE" id="PS50110"/>
    </source>
</evidence>
<dbReference type="PANTHER" id="PTHR48111:SF4">
    <property type="entry name" value="DNA-BINDING DUAL TRANSCRIPTIONAL REGULATOR OMPR"/>
    <property type="match status" value="1"/>
</dbReference>
<dbReference type="InterPro" id="IPR016032">
    <property type="entry name" value="Sig_transdc_resp-reg_C-effctor"/>
</dbReference>
<dbReference type="InterPro" id="IPR039420">
    <property type="entry name" value="WalR-like"/>
</dbReference>
<reference evidence="10" key="1">
    <citation type="journal article" date="2024" name="Antonie Van Leeuwenhoek">
        <title>Bradyrhizobium ontarionense sp. nov., a novel bacterial symbiont isolated from Aeschynomene indica (Indian jointvetch), harbours photosynthesis, nitrogen fixation and nitrous oxide (N2O) reductase genes.</title>
        <authorList>
            <person name="Bromfield E.S.P."/>
            <person name="Cloutier S."/>
        </authorList>
    </citation>
    <scope>NUCLEOTIDE SEQUENCE</scope>
    <source>
        <strain evidence="10">A19</strain>
    </source>
</reference>
<dbReference type="Gene3D" id="6.10.250.690">
    <property type="match status" value="1"/>
</dbReference>
<dbReference type="PROSITE" id="PS50110">
    <property type="entry name" value="RESPONSE_REGULATORY"/>
    <property type="match status" value="1"/>
</dbReference>
<dbReference type="InterPro" id="IPR036388">
    <property type="entry name" value="WH-like_DNA-bd_sf"/>
</dbReference>
<name>A0ABY3RDG1_9BRAD</name>
<dbReference type="EMBL" id="CP088156">
    <property type="protein sequence ID" value="UFZ04792.1"/>
    <property type="molecule type" value="Genomic_DNA"/>
</dbReference>
<keyword evidence="11" id="KW-1185">Reference proteome</keyword>
<evidence type="ECO:0000256" key="3">
    <source>
        <dbReference type="ARBA" id="ARBA00023015"/>
    </source>
</evidence>
<dbReference type="PANTHER" id="PTHR48111">
    <property type="entry name" value="REGULATOR OF RPOS"/>
    <property type="match status" value="1"/>
</dbReference>
<feature type="DNA-binding region" description="OmpR/PhoB-type" evidence="7">
    <location>
        <begin position="132"/>
        <end position="235"/>
    </location>
</feature>
<evidence type="ECO:0000259" key="9">
    <source>
        <dbReference type="PROSITE" id="PS51755"/>
    </source>
</evidence>
<protein>
    <submittedName>
        <fullName evidence="10">Response regulator transcription factor</fullName>
    </submittedName>
</protein>
<dbReference type="Pfam" id="PF00072">
    <property type="entry name" value="Response_reg"/>
    <property type="match status" value="1"/>
</dbReference>
<dbReference type="InterPro" id="IPR011006">
    <property type="entry name" value="CheY-like_superfamily"/>
</dbReference>
<evidence type="ECO:0000313" key="11">
    <source>
        <dbReference type="Proteomes" id="UP001431010"/>
    </source>
</evidence>
<dbReference type="Proteomes" id="UP001431010">
    <property type="component" value="Chromosome"/>
</dbReference>
<dbReference type="SUPFAM" id="SSF52172">
    <property type="entry name" value="CheY-like"/>
    <property type="match status" value="1"/>
</dbReference>
<feature type="modified residue" description="4-aspartylphosphate" evidence="6">
    <location>
        <position position="56"/>
    </location>
</feature>
<dbReference type="Pfam" id="PF00486">
    <property type="entry name" value="Trans_reg_C"/>
    <property type="match status" value="1"/>
</dbReference>
<dbReference type="Gene3D" id="3.40.50.2300">
    <property type="match status" value="1"/>
</dbReference>
<evidence type="ECO:0000256" key="6">
    <source>
        <dbReference type="PROSITE-ProRule" id="PRU00169"/>
    </source>
</evidence>